<feature type="domain" description="HTH marR-type" evidence="1">
    <location>
        <begin position="30"/>
        <end position="163"/>
    </location>
</feature>
<dbReference type="InterPro" id="IPR036388">
    <property type="entry name" value="WH-like_DNA-bd_sf"/>
</dbReference>
<dbReference type="EMBL" id="CP000245">
    <property type="protein sequence ID" value="AEG94203.1"/>
    <property type="molecule type" value="Genomic_DNA"/>
</dbReference>
<reference evidence="3" key="1">
    <citation type="submission" date="2006-01" db="EMBL/GenBank/DDBJ databases">
        <title>Genome of the cyst-dividing bacterium Ramlibacter tataouinensis.</title>
        <authorList>
            <person name="Barakat M."/>
            <person name="Ortet P."/>
            <person name="De Luca G."/>
            <person name="Jourlin-Castelli C."/>
            <person name="Ansaldi M."/>
            <person name="Py B."/>
            <person name="Fichant G."/>
            <person name="Coutinho P."/>
            <person name="Voulhoux R."/>
            <person name="Bastien O."/>
            <person name="Roy S."/>
            <person name="Marechal E."/>
            <person name="Henrissat B."/>
            <person name="Quentin Y."/>
            <person name="Noirot P."/>
            <person name="Filloux A."/>
            <person name="Mejean V."/>
            <person name="DuBow M."/>
            <person name="Barras F."/>
            <person name="Heulin T."/>
        </authorList>
    </citation>
    <scope>NUCLEOTIDE SEQUENCE [LARGE SCALE GENOMIC DNA]</scope>
    <source>
        <strain evidence="3">ATCC BAA-407 / DSM 14655 / LMG 21543 / TTB310</strain>
    </source>
</reference>
<proteinExistence type="predicted"/>
<dbReference type="PANTHER" id="PTHR33164">
    <property type="entry name" value="TRANSCRIPTIONAL REGULATOR, MARR FAMILY"/>
    <property type="match status" value="1"/>
</dbReference>
<evidence type="ECO:0000259" key="1">
    <source>
        <dbReference type="PROSITE" id="PS50995"/>
    </source>
</evidence>
<dbReference type="Proteomes" id="UP000008385">
    <property type="component" value="Chromosome"/>
</dbReference>
<accession>F5XWQ9</accession>
<dbReference type="AlphaFoldDB" id="F5XWQ9"/>
<dbReference type="STRING" id="365046.Rta_30930"/>
<dbReference type="InterPro" id="IPR036390">
    <property type="entry name" value="WH_DNA-bd_sf"/>
</dbReference>
<dbReference type="PROSITE" id="PS50995">
    <property type="entry name" value="HTH_MARR_2"/>
    <property type="match status" value="1"/>
</dbReference>
<keyword evidence="3" id="KW-1185">Reference proteome</keyword>
<sequence>MPDNRLIKSTVPATNPMPATHRLDDPSVLDDLLLYRLNRLLATAGGMVIRLCEGRFGITRREWRVLALLAEQEGLLSSELAVRAQLDRARTSRAVTSLVAKKLVARVCGPADRRQARLSLTAPGRALHQQLFPLVRGINQQLLSALSPRQVAQLDASFAALQAQADRMLQAAELPKADRRRGGRQRLAMG</sequence>
<dbReference type="PRINTS" id="PR00598">
    <property type="entry name" value="HTHMARR"/>
</dbReference>
<dbReference type="InterPro" id="IPR000835">
    <property type="entry name" value="HTH_MarR-typ"/>
</dbReference>
<dbReference type="SUPFAM" id="SSF46785">
    <property type="entry name" value="Winged helix' DNA-binding domain"/>
    <property type="match status" value="1"/>
</dbReference>
<dbReference type="PATRIC" id="fig|365046.3.peg.3161"/>
<dbReference type="Gene3D" id="1.10.10.10">
    <property type="entry name" value="Winged helix-like DNA-binding domain superfamily/Winged helix DNA-binding domain"/>
    <property type="match status" value="1"/>
</dbReference>
<dbReference type="eggNOG" id="COG1846">
    <property type="taxonomic scope" value="Bacteria"/>
</dbReference>
<dbReference type="Pfam" id="PF12802">
    <property type="entry name" value="MarR_2"/>
    <property type="match status" value="1"/>
</dbReference>
<organism evidence="2 3">
    <name type="scientific">Ramlibacter tataouinensis (strain ATCC BAA-407 / DSM 14655 / LMG 21543 / TTB310)</name>
    <dbReference type="NCBI Taxonomy" id="365046"/>
    <lineage>
        <taxon>Bacteria</taxon>
        <taxon>Pseudomonadati</taxon>
        <taxon>Pseudomonadota</taxon>
        <taxon>Betaproteobacteria</taxon>
        <taxon>Burkholderiales</taxon>
        <taxon>Comamonadaceae</taxon>
        <taxon>Ramlibacter</taxon>
    </lineage>
</organism>
<name>F5XWQ9_RAMTT</name>
<evidence type="ECO:0000313" key="2">
    <source>
        <dbReference type="EMBL" id="AEG94203.1"/>
    </source>
</evidence>
<protein>
    <submittedName>
        <fullName evidence="2">Transcriptional regulator, MarR family-like protein</fullName>
    </submittedName>
</protein>
<dbReference type="HOGENOM" id="CLU_083287_8_0_4"/>
<dbReference type="PANTHER" id="PTHR33164:SF43">
    <property type="entry name" value="HTH-TYPE TRANSCRIPTIONAL REPRESSOR YETL"/>
    <property type="match status" value="1"/>
</dbReference>
<dbReference type="InterPro" id="IPR039422">
    <property type="entry name" value="MarR/SlyA-like"/>
</dbReference>
<reference evidence="2 3" key="2">
    <citation type="journal article" date="2011" name="PLoS ONE">
        <title>The Cyst-Dividing Bacterium Ramlibacter tataouinensis TTB310 Genome Reveals a Well-Stocked Toolbox for Adaptation to a Desert Environment.</title>
        <authorList>
            <person name="De Luca G."/>
            <person name="Barakat M."/>
            <person name="Ortet P."/>
            <person name="Fochesato S."/>
            <person name="Jourlin-Castelli C."/>
            <person name="Ansaldi M."/>
            <person name="Py B."/>
            <person name="Fichant G."/>
            <person name="Coutinho P.M."/>
            <person name="Voulhoux R."/>
            <person name="Bastien O."/>
            <person name="Marechal E."/>
            <person name="Henrissat B."/>
            <person name="Quentin Y."/>
            <person name="Noirot P."/>
            <person name="Filloux A."/>
            <person name="Mejean V."/>
            <person name="Dubow M.S."/>
            <person name="Barras F."/>
            <person name="Barbe V."/>
            <person name="Weissenbach J."/>
            <person name="Mihalcescu I."/>
            <person name="Vermeglio A."/>
            <person name="Achouak W."/>
            <person name="Heulin T."/>
        </authorList>
    </citation>
    <scope>NUCLEOTIDE SEQUENCE [LARGE SCALE GENOMIC DNA]</scope>
    <source>
        <strain evidence="3">ATCC BAA-407 / DSM 14655 / LMG 21543 / TTB310</strain>
    </source>
</reference>
<dbReference type="GO" id="GO:0006950">
    <property type="term" value="P:response to stress"/>
    <property type="evidence" value="ECO:0007669"/>
    <property type="project" value="TreeGrafter"/>
</dbReference>
<dbReference type="GO" id="GO:0003700">
    <property type="term" value="F:DNA-binding transcription factor activity"/>
    <property type="evidence" value="ECO:0007669"/>
    <property type="project" value="InterPro"/>
</dbReference>
<evidence type="ECO:0000313" key="3">
    <source>
        <dbReference type="Proteomes" id="UP000008385"/>
    </source>
</evidence>
<gene>
    <name evidence="2" type="ordered locus">Rta_30930</name>
</gene>
<dbReference type="KEGG" id="rta:Rta_30930"/>
<dbReference type="SMART" id="SM00347">
    <property type="entry name" value="HTH_MARR"/>
    <property type="match status" value="1"/>
</dbReference>